<feature type="compositionally biased region" description="Low complexity" evidence="1">
    <location>
        <begin position="331"/>
        <end position="350"/>
    </location>
</feature>
<dbReference type="Gene3D" id="1.10.101.10">
    <property type="entry name" value="PGBD-like superfamily/PGBD"/>
    <property type="match status" value="3"/>
</dbReference>
<feature type="chain" id="PRO_5045867368" description="Peptidoglycan hydrolase-like protein with peptidoglycan-binding domain" evidence="2">
    <location>
        <begin position="28"/>
        <end position="501"/>
    </location>
</feature>
<gene>
    <name evidence="5" type="ORF">GCM10025883_10070</name>
</gene>
<feature type="region of interest" description="Disordered" evidence="1">
    <location>
        <begin position="313"/>
        <end position="350"/>
    </location>
</feature>
<evidence type="ECO:0000259" key="4">
    <source>
        <dbReference type="Pfam" id="PF26571"/>
    </source>
</evidence>
<proteinExistence type="predicted"/>
<dbReference type="InterPro" id="IPR002477">
    <property type="entry name" value="Peptidoglycan-bd-like"/>
</dbReference>
<evidence type="ECO:0008006" key="7">
    <source>
        <dbReference type="Google" id="ProtNLM"/>
    </source>
</evidence>
<organism evidence="5 6">
    <name type="scientific">Mobilicoccus caccae</name>
    <dbReference type="NCBI Taxonomy" id="1859295"/>
    <lineage>
        <taxon>Bacteria</taxon>
        <taxon>Bacillati</taxon>
        <taxon>Actinomycetota</taxon>
        <taxon>Actinomycetes</taxon>
        <taxon>Micrococcales</taxon>
        <taxon>Dermatophilaceae</taxon>
        <taxon>Mobilicoccus</taxon>
    </lineage>
</organism>
<evidence type="ECO:0000256" key="1">
    <source>
        <dbReference type="SAM" id="MobiDB-lite"/>
    </source>
</evidence>
<dbReference type="InterPro" id="IPR036365">
    <property type="entry name" value="PGBD-like_sf"/>
</dbReference>
<evidence type="ECO:0000313" key="6">
    <source>
        <dbReference type="Proteomes" id="UP001157126"/>
    </source>
</evidence>
<dbReference type="InterPro" id="IPR036366">
    <property type="entry name" value="PGBDSf"/>
</dbReference>
<feature type="signal peptide" evidence="2">
    <location>
        <begin position="1"/>
        <end position="27"/>
    </location>
</feature>
<dbReference type="SUPFAM" id="SSF47090">
    <property type="entry name" value="PGBD-like"/>
    <property type="match status" value="3"/>
</dbReference>
<feature type="domain" description="Peptidoglycan binding-like" evidence="3">
    <location>
        <begin position="450"/>
        <end position="496"/>
    </location>
</feature>
<dbReference type="Pfam" id="PF01471">
    <property type="entry name" value="PG_binding_1"/>
    <property type="match status" value="3"/>
</dbReference>
<accession>A0ABQ6IQF7</accession>
<sequence>MSTAARRLLTLALVGVTLATGAPPAFADDSHADEDLVLRGPSAGVSQVTLAQAVTAVPRPAVSLPAALDARPTYQAGVSCDPVDRPGSTRLGRLLVDTYGTGYFGVSRYCNGSTSEHHEGRAVDWMLDAANPAHAAVADAFLTQLVAADGAMARRLGIQYVIWNRKTWRAYAPERGWTPYTGASPHTDHIHISLTWDGAMARTSWWTGRAVTTRDVGTCRVYAGQPAPLYTGVRTKSCAGGLPAAPPSTLPVVAIGSRDATNVKRGQSALGITADGVFGSGTQRAVLAYQRSSGLPQTGAFDKATWNRLVPSAVTAPPVTSPGPTTPAPTTPSTTTRPPVASPPRTSRPTTTLRVPAAVVRPLAAHKRTVLRAGATGTAVRSLQSTLGVRVTGRHDAATVAAVKRVQARWKLPQTGVVDLRTWNRVELTRYPWLGYTGTTLRSGSKGPGVVALQRALKVGADGQFGPRTAQAVRGVQARYGLPATGVVDAATWRAISHAAR</sequence>
<keyword evidence="2" id="KW-0732">Signal</keyword>
<dbReference type="Proteomes" id="UP001157126">
    <property type="component" value="Unassembled WGS sequence"/>
</dbReference>
<dbReference type="InterPro" id="IPR058593">
    <property type="entry name" value="ARB_07466-like_C"/>
</dbReference>
<reference evidence="6" key="1">
    <citation type="journal article" date="2019" name="Int. J. Syst. Evol. Microbiol.">
        <title>The Global Catalogue of Microorganisms (GCM) 10K type strain sequencing project: providing services to taxonomists for standard genome sequencing and annotation.</title>
        <authorList>
            <consortium name="The Broad Institute Genomics Platform"/>
            <consortium name="The Broad Institute Genome Sequencing Center for Infectious Disease"/>
            <person name="Wu L."/>
            <person name="Ma J."/>
        </authorList>
    </citation>
    <scope>NUCLEOTIDE SEQUENCE [LARGE SCALE GENOMIC DNA]</scope>
    <source>
        <strain evidence="6">NBRC 113072</strain>
    </source>
</reference>
<feature type="domain" description="Peptidoglycan binding-like" evidence="3">
    <location>
        <begin position="390"/>
        <end position="425"/>
    </location>
</feature>
<feature type="compositionally biased region" description="Pro residues" evidence="1">
    <location>
        <begin position="319"/>
        <end position="330"/>
    </location>
</feature>
<name>A0ABQ6IQF7_9MICO</name>
<keyword evidence="6" id="KW-1185">Reference proteome</keyword>
<comment type="caution">
    <text evidence="5">The sequence shown here is derived from an EMBL/GenBank/DDBJ whole genome shotgun (WGS) entry which is preliminary data.</text>
</comment>
<evidence type="ECO:0000256" key="2">
    <source>
        <dbReference type="SAM" id="SignalP"/>
    </source>
</evidence>
<feature type="domain" description="ARB-07466-like C-terminal" evidence="4">
    <location>
        <begin position="91"/>
        <end position="190"/>
    </location>
</feature>
<dbReference type="Pfam" id="PF26571">
    <property type="entry name" value="VldE"/>
    <property type="match status" value="1"/>
</dbReference>
<evidence type="ECO:0000313" key="5">
    <source>
        <dbReference type="EMBL" id="GMA38962.1"/>
    </source>
</evidence>
<dbReference type="RefSeq" id="WP_284302978.1">
    <property type="nucleotide sequence ID" value="NZ_BSUO01000001.1"/>
</dbReference>
<dbReference type="EMBL" id="BSUO01000001">
    <property type="protein sequence ID" value="GMA38962.1"/>
    <property type="molecule type" value="Genomic_DNA"/>
</dbReference>
<evidence type="ECO:0000259" key="3">
    <source>
        <dbReference type="Pfam" id="PF01471"/>
    </source>
</evidence>
<protein>
    <recommendedName>
        <fullName evidence="7">Peptidoglycan hydrolase-like protein with peptidoglycan-binding domain</fullName>
    </recommendedName>
</protein>
<feature type="domain" description="Peptidoglycan binding-like" evidence="3">
    <location>
        <begin position="271"/>
        <end position="309"/>
    </location>
</feature>